<dbReference type="GO" id="GO:0003700">
    <property type="term" value="F:DNA-binding transcription factor activity"/>
    <property type="evidence" value="ECO:0007669"/>
    <property type="project" value="InterPro"/>
</dbReference>
<accession>A0A7X0VEU1</accession>
<dbReference type="InterPro" id="IPR000847">
    <property type="entry name" value="LysR_HTH_N"/>
</dbReference>
<evidence type="ECO:0000256" key="3">
    <source>
        <dbReference type="ARBA" id="ARBA00023125"/>
    </source>
</evidence>
<organism evidence="6 7">
    <name type="scientific">Cohnella nanjingensis</name>
    <dbReference type="NCBI Taxonomy" id="1387779"/>
    <lineage>
        <taxon>Bacteria</taxon>
        <taxon>Bacillati</taxon>
        <taxon>Bacillota</taxon>
        <taxon>Bacilli</taxon>
        <taxon>Bacillales</taxon>
        <taxon>Paenibacillaceae</taxon>
        <taxon>Cohnella</taxon>
    </lineage>
</organism>
<sequence length="293" mass="31817">MESGDLRVFQAVAAEGSITKAAAKLNYVQSNVTARIRQLEEDLHTVLFHRHNRGMTLTAGGKSLLEYANKILGLLEEASRAVTSSTEPRGPLAIGATQSCAAVRLPLLLAQYHRRYPDVSLSLSTGHSSQVLDKVLRYEVDGAFLSGPVPHDEVIAIPAFDEDLALVSEYGMQELADAAAKPILVFTDGCHYRSVLEEWLRNNDWKSPQIMEFGTLEAIIGGVSAGLGITLLPQSVVAQSAAAGSVRTHDAAMLPHTIRTNFVMRKDAFVSRPLQLFLDELTANQSLNEEALP</sequence>
<keyword evidence="4" id="KW-0804">Transcription</keyword>
<evidence type="ECO:0000256" key="1">
    <source>
        <dbReference type="ARBA" id="ARBA00009437"/>
    </source>
</evidence>
<evidence type="ECO:0000313" key="6">
    <source>
        <dbReference type="EMBL" id="MBB6669924.1"/>
    </source>
</evidence>
<feature type="domain" description="HTH lysR-type" evidence="5">
    <location>
        <begin position="1"/>
        <end position="58"/>
    </location>
</feature>
<keyword evidence="7" id="KW-1185">Reference proteome</keyword>
<evidence type="ECO:0000259" key="5">
    <source>
        <dbReference type="PROSITE" id="PS50931"/>
    </source>
</evidence>
<dbReference type="Pfam" id="PF00126">
    <property type="entry name" value="HTH_1"/>
    <property type="match status" value="1"/>
</dbReference>
<gene>
    <name evidence="6" type="ORF">H7C19_04390</name>
</gene>
<dbReference type="SUPFAM" id="SSF53850">
    <property type="entry name" value="Periplasmic binding protein-like II"/>
    <property type="match status" value="1"/>
</dbReference>
<keyword evidence="2" id="KW-0805">Transcription regulation</keyword>
<dbReference type="Gene3D" id="3.40.190.290">
    <property type="match status" value="1"/>
</dbReference>
<dbReference type="RefSeq" id="WP_185141366.1">
    <property type="nucleotide sequence ID" value="NZ_JACJVP010000005.1"/>
</dbReference>
<dbReference type="GO" id="GO:0000976">
    <property type="term" value="F:transcription cis-regulatory region binding"/>
    <property type="evidence" value="ECO:0007669"/>
    <property type="project" value="TreeGrafter"/>
</dbReference>
<dbReference type="Gene3D" id="1.10.10.10">
    <property type="entry name" value="Winged helix-like DNA-binding domain superfamily/Winged helix DNA-binding domain"/>
    <property type="match status" value="1"/>
</dbReference>
<evidence type="ECO:0000313" key="7">
    <source>
        <dbReference type="Proteomes" id="UP000547209"/>
    </source>
</evidence>
<dbReference type="InterPro" id="IPR036390">
    <property type="entry name" value="WH_DNA-bd_sf"/>
</dbReference>
<dbReference type="Pfam" id="PF03466">
    <property type="entry name" value="LysR_substrate"/>
    <property type="match status" value="1"/>
</dbReference>
<keyword evidence="3" id="KW-0238">DNA-binding</keyword>
<dbReference type="PROSITE" id="PS50931">
    <property type="entry name" value="HTH_LYSR"/>
    <property type="match status" value="1"/>
</dbReference>
<dbReference type="SUPFAM" id="SSF46785">
    <property type="entry name" value="Winged helix' DNA-binding domain"/>
    <property type="match status" value="1"/>
</dbReference>
<name>A0A7X0VEU1_9BACL</name>
<dbReference type="PANTHER" id="PTHR30126:SF40">
    <property type="entry name" value="HTH-TYPE TRANSCRIPTIONAL REGULATOR GLTR"/>
    <property type="match status" value="1"/>
</dbReference>
<reference evidence="6 7" key="1">
    <citation type="submission" date="2020-08" db="EMBL/GenBank/DDBJ databases">
        <title>Cohnella phylogeny.</title>
        <authorList>
            <person name="Dunlap C."/>
        </authorList>
    </citation>
    <scope>NUCLEOTIDE SEQUENCE [LARGE SCALE GENOMIC DNA]</scope>
    <source>
        <strain evidence="6 7">DSM 28246</strain>
    </source>
</reference>
<evidence type="ECO:0000256" key="4">
    <source>
        <dbReference type="ARBA" id="ARBA00023163"/>
    </source>
</evidence>
<dbReference type="PRINTS" id="PR00039">
    <property type="entry name" value="HTHLYSR"/>
</dbReference>
<evidence type="ECO:0000256" key="2">
    <source>
        <dbReference type="ARBA" id="ARBA00023015"/>
    </source>
</evidence>
<proteinExistence type="inferred from homology"/>
<comment type="similarity">
    <text evidence="1">Belongs to the LysR transcriptional regulatory family.</text>
</comment>
<comment type="caution">
    <text evidence="6">The sequence shown here is derived from an EMBL/GenBank/DDBJ whole genome shotgun (WGS) entry which is preliminary data.</text>
</comment>
<protein>
    <submittedName>
        <fullName evidence="6">LysR family transcriptional regulator</fullName>
    </submittedName>
</protein>
<dbReference type="InterPro" id="IPR005119">
    <property type="entry name" value="LysR_subst-bd"/>
</dbReference>
<dbReference type="Proteomes" id="UP000547209">
    <property type="component" value="Unassembled WGS sequence"/>
</dbReference>
<dbReference type="FunFam" id="1.10.10.10:FF:000001">
    <property type="entry name" value="LysR family transcriptional regulator"/>
    <property type="match status" value="1"/>
</dbReference>
<dbReference type="EMBL" id="JACJVP010000005">
    <property type="protein sequence ID" value="MBB6669924.1"/>
    <property type="molecule type" value="Genomic_DNA"/>
</dbReference>
<dbReference type="AlphaFoldDB" id="A0A7X0VEU1"/>
<dbReference type="PANTHER" id="PTHR30126">
    <property type="entry name" value="HTH-TYPE TRANSCRIPTIONAL REGULATOR"/>
    <property type="match status" value="1"/>
</dbReference>
<dbReference type="InterPro" id="IPR036388">
    <property type="entry name" value="WH-like_DNA-bd_sf"/>
</dbReference>